<reference evidence="3" key="1">
    <citation type="journal article" date="2010" name="Genome Res.">
        <title>Population genomic sequencing of Coccidioides fungi reveals recent hybridization and transposon control.</title>
        <authorList>
            <person name="Neafsey D.E."/>
            <person name="Barker B.M."/>
            <person name="Sharpton T.J."/>
            <person name="Stajich J.E."/>
            <person name="Park D.J."/>
            <person name="Whiston E."/>
            <person name="Hung C.-Y."/>
            <person name="McMahan C."/>
            <person name="White J."/>
            <person name="Sykes S."/>
            <person name="Heiman D."/>
            <person name="Young S."/>
            <person name="Zeng Q."/>
            <person name="Abouelleil A."/>
            <person name="Aftuck L."/>
            <person name="Bessette D."/>
            <person name="Brown A."/>
            <person name="FitzGerald M."/>
            <person name="Lui A."/>
            <person name="Macdonald J.P."/>
            <person name="Priest M."/>
            <person name="Orbach M.J."/>
            <person name="Galgiani J.N."/>
            <person name="Kirkland T.N."/>
            <person name="Cole G.T."/>
            <person name="Birren B.W."/>
            <person name="Henn M.R."/>
            <person name="Taylor J.W."/>
            <person name="Rounsley S.D."/>
        </authorList>
    </citation>
    <scope>NUCLEOTIDE SEQUENCE [LARGE SCALE GENOMIC DNA]</scope>
    <source>
        <strain evidence="3">H538.4</strain>
    </source>
</reference>
<accession>A0A0J8S5P5</accession>
<protein>
    <submittedName>
        <fullName evidence="2">Uncharacterized protein</fullName>
    </submittedName>
</protein>
<dbReference type="VEuPathDB" id="FungiDB:CIHG_09961"/>
<feature type="region of interest" description="Disordered" evidence="1">
    <location>
        <begin position="345"/>
        <end position="418"/>
    </location>
</feature>
<proteinExistence type="predicted"/>
<feature type="compositionally biased region" description="Basic residues" evidence="1">
    <location>
        <begin position="355"/>
        <end position="366"/>
    </location>
</feature>
<feature type="region of interest" description="Disordered" evidence="1">
    <location>
        <begin position="482"/>
        <end position="529"/>
    </location>
</feature>
<evidence type="ECO:0000256" key="1">
    <source>
        <dbReference type="SAM" id="MobiDB-lite"/>
    </source>
</evidence>
<dbReference type="AlphaFoldDB" id="A0A0J8S5P5"/>
<dbReference type="OrthoDB" id="4207088at2759"/>
<feature type="compositionally biased region" description="Polar residues" evidence="1">
    <location>
        <begin position="761"/>
        <end position="805"/>
    </location>
</feature>
<dbReference type="Proteomes" id="UP000054563">
    <property type="component" value="Unassembled WGS sequence"/>
</dbReference>
<feature type="compositionally biased region" description="Polar residues" evidence="1">
    <location>
        <begin position="402"/>
        <end position="411"/>
    </location>
</feature>
<feature type="compositionally biased region" description="Polar residues" evidence="1">
    <location>
        <begin position="496"/>
        <end position="522"/>
    </location>
</feature>
<dbReference type="EMBL" id="DS017056">
    <property type="protein sequence ID" value="KMU92151.1"/>
    <property type="molecule type" value="Genomic_DNA"/>
</dbReference>
<feature type="region of interest" description="Disordered" evidence="1">
    <location>
        <begin position="583"/>
        <end position="609"/>
    </location>
</feature>
<feature type="region of interest" description="Disordered" evidence="1">
    <location>
        <begin position="761"/>
        <end position="829"/>
    </location>
</feature>
<gene>
    <name evidence="2" type="ORF">CIHG_09961</name>
</gene>
<feature type="region of interest" description="Disordered" evidence="1">
    <location>
        <begin position="143"/>
        <end position="174"/>
    </location>
</feature>
<evidence type="ECO:0000313" key="3">
    <source>
        <dbReference type="Proteomes" id="UP000054563"/>
    </source>
</evidence>
<organism evidence="2 3">
    <name type="scientific">Coccidioides immitis H538.4</name>
    <dbReference type="NCBI Taxonomy" id="396776"/>
    <lineage>
        <taxon>Eukaryota</taxon>
        <taxon>Fungi</taxon>
        <taxon>Dikarya</taxon>
        <taxon>Ascomycota</taxon>
        <taxon>Pezizomycotina</taxon>
        <taxon>Eurotiomycetes</taxon>
        <taxon>Eurotiomycetidae</taxon>
        <taxon>Onygenales</taxon>
        <taxon>Onygenaceae</taxon>
        <taxon>Coccidioides</taxon>
    </lineage>
</organism>
<sequence>MKRLANPHQRENVEQLLLELGQVLERQTKLKRLGEYLLELRADLLNGNDVDLNDFRSLCYTRQRRRALKEVKKRNQSARDDNAYKRIKNESESESDINEILSVTDAWDVPLDALEDLERDVQQCLNEKRSFFKLSKAAPVETTSTGDHVGECVSPPAGDASVSGDQVEESSSVEDDLVEAEKAYDSVEKDLNGARRVFKRQVLALRLRTLEPAANVHCAARPIKQEARVIVYFSEKRWSHLPSTVRKRKAENLARHRGHGEKWLSLAEPSIPLSFGHIPSDHWCFKAFERRRPEKPMYDAVISTLLVMHIRDLLREVWCCELIWTHIKVEYHPSTCFCKSTGNQANSMQCEGQGKKRRTYLSRKRPYQSASTAGKRLRADPPNPRSEVHDLPLAPVDGGSGSSTDDANSTRDPVGGHISVQSANLEGAATAADFPGENGSIPGGGNRFETASGGTAPACPRTFDDEHVLFLDSVRDGSAASAENGHAASYPPEVSAANTVSSRKQGISSSNETVATSESGAASTDGHTDVLLPGRFHDLLLEKLLKLMADATPAVPAATPTATFTQPQDTGSAAHASLNRAGRTFPESFDDPGCQPPAAPLQNSEANPPPRDCFAENHTVRSNAALHRASTLPRSSAFSLRGNQLPSPAYEPSQLTQDSNNGMDHNASVTLPPASDALAYFQGPVDLPDTTAPRSAESPYQFQLHTNPQPSDTLFYIDNLFGQNMMASNPNILHYSTQSTGQPSDAVTYVRRQEDLSHFQHNSVQSLCSPVTDPQPSNALPYYNSDSQRTSAPDPNLSSHNSAMEQSRLYHAQSRPIAPPYPTPNFRWS</sequence>
<evidence type="ECO:0000313" key="2">
    <source>
        <dbReference type="EMBL" id="KMU92151.1"/>
    </source>
</evidence>
<feature type="region of interest" description="Disordered" evidence="1">
    <location>
        <begin position="431"/>
        <end position="460"/>
    </location>
</feature>
<name>A0A0J8S5P5_COCIT</name>